<dbReference type="SMART" id="SM00861">
    <property type="entry name" value="Transket_pyr"/>
    <property type="match status" value="1"/>
</dbReference>
<evidence type="ECO:0000256" key="6">
    <source>
        <dbReference type="ARBA" id="ARBA00013150"/>
    </source>
</evidence>
<keyword evidence="10" id="KW-0784">Thiamine biosynthesis</keyword>
<organism evidence="14 15">
    <name type="scientific">Magnetospirillum aberrantis SpK</name>
    <dbReference type="NCBI Taxonomy" id="908842"/>
    <lineage>
        <taxon>Bacteria</taxon>
        <taxon>Pseudomonadati</taxon>
        <taxon>Pseudomonadota</taxon>
        <taxon>Alphaproteobacteria</taxon>
        <taxon>Rhodospirillales</taxon>
        <taxon>Rhodospirillaceae</taxon>
        <taxon>Magnetospirillum</taxon>
    </lineage>
</organism>
<keyword evidence="7 14" id="KW-0808">Transferase</keyword>
<protein>
    <recommendedName>
        <fullName evidence="6">1-deoxy-D-xylulose-5-phosphate synthase</fullName>
        <ecNumber evidence="6">2.2.1.7</ecNumber>
    </recommendedName>
</protein>
<evidence type="ECO:0000256" key="1">
    <source>
        <dbReference type="ARBA" id="ARBA00001946"/>
    </source>
</evidence>
<evidence type="ECO:0000256" key="12">
    <source>
        <dbReference type="ARBA" id="ARBA00023229"/>
    </source>
</evidence>
<dbReference type="RefSeq" id="WP_163680808.1">
    <property type="nucleotide sequence ID" value="NZ_JAAIYP010000039.1"/>
</dbReference>
<comment type="cofactor">
    <cofactor evidence="1">
        <name>Mg(2+)</name>
        <dbReference type="ChEBI" id="CHEBI:18420"/>
    </cofactor>
</comment>
<dbReference type="EC" id="2.2.1.7" evidence="6"/>
<evidence type="ECO:0000313" key="14">
    <source>
        <dbReference type="EMBL" id="NFV81171.1"/>
    </source>
</evidence>
<dbReference type="GO" id="GO:0046872">
    <property type="term" value="F:metal ion binding"/>
    <property type="evidence" value="ECO:0007669"/>
    <property type="project" value="UniProtKB-KW"/>
</dbReference>
<sequence>MDRKNILETIRSPKDIKDLDVAALRMLADEIRAFLLDTISRTGGHIGANLGTVELSIALHKVFESPAEPIIWDTGHQGYTHKLLTGRAGLFPSLNSFGGMNRFVTRTESEHDLIEASHAGTSLSVALGMALARKIRGEDRPVVAFIGDGALAEGMALEALNHAAVENAPMVLALNDNGFAISPGFGALHEAFQHGRARALFEALGCRYIGPVDGHDVAALVEAFTEARKPGPLAVVHAKTEKGHGWEPAKTHPVRQHFSFPFDVASGTLSSGAPPKPCQDVAAAEIAKAMETDERICCVTPSTLYATGLAPIFQRWPERCFDPGMEEQHAMTLTVGLALDGMRPVIAYQSTFMQRAFDQVIHDVCFMNLPILMLGMRSGFAGYDNPTHHGIYDLAYLRPLPNLTMLYPKDGFELAAMVAETLRNPAGPTLILMPYGPVDEIDPAVADEPPAALSLPQVVRGGKDVTVFTVGNTYKAAAAAVEDLRARGVDAGLVNLRRLKPLPEDELAALLVAAPRAVTIEEAVLDGGVGSALATLAMDRRIAVDVLRIGIPCTFAPPGSNDELTKLFGLDAPGIAAKIAARWPEWAK</sequence>
<dbReference type="Pfam" id="PF02780">
    <property type="entry name" value="Transketolase_C"/>
    <property type="match status" value="1"/>
</dbReference>
<evidence type="ECO:0000256" key="2">
    <source>
        <dbReference type="ARBA" id="ARBA00001964"/>
    </source>
</evidence>
<dbReference type="PANTHER" id="PTHR43322:SF5">
    <property type="entry name" value="1-DEOXY-D-XYLULOSE-5-PHOSPHATE SYNTHASE, CHLOROPLASTIC"/>
    <property type="match status" value="1"/>
</dbReference>
<dbReference type="NCBIfam" id="NF003933">
    <property type="entry name" value="PRK05444.2-2"/>
    <property type="match status" value="1"/>
</dbReference>
<evidence type="ECO:0000256" key="4">
    <source>
        <dbReference type="ARBA" id="ARBA00011081"/>
    </source>
</evidence>
<dbReference type="InterPro" id="IPR005477">
    <property type="entry name" value="Dxylulose-5-P_synthase"/>
</dbReference>
<dbReference type="InterPro" id="IPR029061">
    <property type="entry name" value="THDP-binding"/>
</dbReference>
<dbReference type="GO" id="GO:0005829">
    <property type="term" value="C:cytosol"/>
    <property type="evidence" value="ECO:0007669"/>
    <property type="project" value="TreeGrafter"/>
</dbReference>
<name>A0A7C9V0H1_9PROT</name>
<comment type="subunit">
    <text evidence="5">Homodimer.</text>
</comment>
<evidence type="ECO:0000256" key="8">
    <source>
        <dbReference type="ARBA" id="ARBA00022723"/>
    </source>
</evidence>
<accession>A0A7C9V0H1</accession>
<keyword evidence="9" id="KW-0460">Magnesium</keyword>
<keyword evidence="12" id="KW-0414">Isoprene biosynthesis</keyword>
<dbReference type="PROSITE" id="PS00801">
    <property type="entry name" value="TRANSKETOLASE_1"/>
    <property type="match status" value="1"/>
</dbReference>
<comment type="caution">
    <text evidence="14">The sequence shown here is derived from an EMBL/GenBank/DDBJ whole genome shotgun (WGS) entry which is preliminary data.</text>
</comment>
<evidence type="ECO:0000256" key="9">
    <source>
        <dbReference type="ARBA" id="ARBA00022842"/>
    </source>
</evidence>
<dbReference type="Gene3D" id="3.40.50.920">
    <property type="match status" value="1"/>
</dbReference>
<dbReference type="EMBL" id="JAAIYP010000039">
    <property type="protein sequence ID" value="NFV81171.1"/>
    <property type="molecule type" value="Genomic_DNA"/>
</dbReference>
<comment type="similarity">
    <text evidence="4">Belongs to the transketolase family. DXPS subfamily.</text>
</comment>
<dbReference type="CDD" id="cd02007">
    <property type="entry name" value="TPP_DXS"/>
    <property type="match status" value="1"/>
</dbReference>
<dbReference type="Gene3D" id="3.40.50.970">
    <property type="match status" value="2"/>
</dbReference>
<dbReference type="AlphaFoldDB" id="A0A7C9V0H1"/>
<keyword evidence="8" id="KW-0479">Metal-binding</keyword>
<evidence type="ECO:0000256" key="11">
    <source>
        <dbReference type="ARBA" id="ARBA00023052"/>
    </source>
</evidence>
<dbReference type="UniPathway" id="UPA00064">
    <property type="reaction ID" value="UER00091"/>
</dbReference>
<comment type="cofactor">
    <cofactor evidence="2">
        <name>thiamine diphosphate</name>
        <dbReference type="ChEBI" id="CHEBI:58937"/>
    </cofactor>
</comment>
<evidence type="ECO:0000259" key="13">
    <source>
        <dbReference type="SMART" id="SM00861"/>
    </source>
</evidence>
<evidence type="ECO:0000313" key="15">
    <source>
        <dbReference type="Proteomes" id="UP000480684"/>
    </source>
</evidence>
<dbReference type="SUPFAM" id="SSF52518">
    <property type="entry name" value="Thiamin diphosphate-binding fold (THDP-binding)"/>
    <property type="match status" value="2"/>
</dbReference>
<comment type="pathway">
    <text evidence="3">Metabolic intermediate biosynthesis; 1-deoxy-D-xylulose 5-phosphate biosynthesis; 1-deoxy-D-xylulose 5-phosphate from D-glyceraldehyde 3-phosphate and pyruvate: step 1/1.</text>
</comment>
<reference evidence="14 15" key="1">
    <citation type="submission" date="2020-02" db="EMBL/GenBank/DDBJ databases">
        <authorList>
            <person name="Dziuba M."/>
            <person name="Kuznetsov B."/>
            <person name="Mardanov A."/>
            <person name="Ravin N."/>
            <person name="Grouzdev D."/>
        </authorList>
    </citation>
    <scope>NUCLEOTIDE SEQUENCE [LARGE SCALE GENOMIC DNA]</scope>
    <source>
        <strain evidence="14 15">SpK</strain>
    </source>
</reference>
<dbReference type="GO" id="GO:0016114">
    <property type="term" value="P:terpenoid biosynthetic process"/>
    <property type="evidence" value="ECO:0007669"/>
    <property type="project" value="InterPro"/>
</dbReference>
<dbReference type="GO" id="GO:0008661">
    <property type="term" value="F:1-deoxy-D-xylulose-5-phosphate synthase activity"/>
    <property type="evidence" value="ECO:0007669"/>
    <property type="project" value="UniProtKB-EC"/>
</dbReference>
<dbReference type="CDD" id="cd07033">
    <property type="entry name" value="TPP_PYR_DXS_TK_like"/>
    <property type="match status" value="1"/>
</dbReference>
<keyword evidence="15" id="KW-1185">Reference proteome</keyword>
<proteinExistence type="inferred from homology"/>
<dbReference type="InterPro" id="IPR005475">
    <property type="entry name" value="Transketolase-like_Pyr-bd"/>
</dbReference>
<evidence type="ECO:0000256" key="7">
    <source>
        <dbReference type="ARBA" id="ARBA00022679"/>
    </source>
</evidence>
<keyword evidence="11" id="KW-0786">Thiamine pyrophosphate</keyword>
<dbReference type="SUPFAM" id="SSF52922">
    <property type="entry name" value="TK C-terminal domain-like"/>
    <property type="match status" value="1"/>
</dbReference>
<dbReference type="InterPro" id="IPR009014">
    <property type="entry name" value="Transketo_C/PFOR_II"/>
</dbReference>
<dbReference type="GO" id="GO:0019288">
    <property type="term" value="P:isopentenyl diphosphate biosynthetic process, methylerythritol 4-phosphate pathway"/>
    <property type="evidence" value="ECO:0007669"/>
    <property type="project" value="TreeGrafter"/>
</dbReference>
<evidence type="ECO:0000256" key="10">
    <source>
        <dbReference type="ARBA" id="ARBA00022977"/>
    </source>
</evidence>
<dbReference type="PANTHER" id="PTHR43322">
    <property type="entry name" value="1-D-DEOXYXYLULOSE 5-PHOSPHATE SYNTHASE-RELATED"/>
    <property type="match status" value="1"/>
</dbReference>
<feature type="domain" description="Transketolase-like pyrimidine-binding" evidence="13">
    <location>
        <begin position="276"/>
        <end position="440"/>
    </location>
</feature>
<evidence type="ECO:0000256" key="3">
    <source>
        <dbReference type="ARBA" id="ARBA00004980"/>
    </source>
</evidence>
<gene>
    <name evidence="14" type="ORF">G4223_13720</name>
</gene>
<dbReference type="InterPro" id="IPR033248">
    <property type="entry name" value="Transketolase_C"/>
</dbReference>
<dbReference type="Pfam" id="PF02779">
    <property type="entry name" value="Transket_pyr"/>
    <property type="match status" value="1"/>
</dbReference>
<dbReference type="InterPro" id="IPR049557">
    <property type="entry name" value="Transketolase_CS"/>
</dbReference>
<dbReference type="Pfam" id="PF13292">
    <property type="entry name" value="DXP_synthase_N"/>
    <property type="match status" value="2"/>
</dbReference>
<dbReference type="GO" id="GO:0009228">
    <property type="term" value="P:thiamine biosynthetic process"/>
    <property type="evidence" value="ECO:0007669"/>
    <property type="project" value="UniProtKB-KW"/>
</dbReference>
<evidence type="ECO:0000256" key="5">
    <source>
        <dbReference type="ARBA" id="ARBA00011738"/>
    </source>
</evidence>
<dbReference type="Proteomes" id="UP000480684">
    <property type="component" value="Unassembled WGS sequence"/>
</dbReference>